<dbReference type="PANTHER" id="PTHR15690:SF0">
    <property type="entry name" value="NUCLEAR RECEPTOR COACTIVATOR 6"/>
    <property type="match status" value="1"/>
</dbReference>
<dbReference type="GO" id="GO:0045944">
    <property type="term" value="P:positive regulation of transcription by RNA polymerase II"/>
    <property type="evidence" value="ECO:0007669"/>
    <property type="project" value="TreeGrafter"/>
</dbReference>
<dbReference type="AlphaFoldDB" id="A0A4U1FSW3"/>
<dbReference type="InterPro" id="IPR026638">
    <property type="entry name" value="NCOA6"/>
</dbReference>
<feature type="compositionally biased region" description="Basic residues" evidence="1">
    <location>
        <begin position="11"/>
        <end position="23"/>
    </location>
</feature>
<reference evidence="3" key="1">
    <citation type="journal article" date="2019" name="IScience">
        <title>Narwhal Genome Reveals Long-Term Low Genetic Diversity despite Current Large Abundance Size.</title>
        <authorList>
            <person name="Westbury M.V."/>
            <person name="Petersen B."/>
            <person name="Garde E."/>
            <person name="Heide-Jorgensen M.P."/>
            <person name="Lorenzen E.D."/>
        </authorList>
    </citation>
    <scope>NUCLEOTIDE SEQUENCE [LARGE SCALE GENOMIC DNA]</scope>
</reference>
<evidence type="ECO:0000313" key="2">
    <source>
        <dbReference type="EMBL" id="TKC52987.1"/>
    </source>
</evidence>
<evidence type="ECO:0000313" key="3">
    <source>
        <dbReference type="Proteomes" id="UP000308365"/>
    </source>
</evidence>
<proteinExistence type="predicted"/>
<dbReference type="PANTHER" id="PTHR15690">
    <property type="entry name" value="NUCLEAR RECEPTOR COACTIVATOR 6"/>
    <property type="match status" value="1"/>
</dbReference>
<gene>
    <name evidence="2" type="ORF">EI555_015638</name>
</gene>
<name>A0A4U1FSW3_MONMO</name>
<feature type="compositionally biased region" description="Basic and acidic residues" evidence="1">
    <location>
        <begin position="106"/>
        <end position="116"/>
    </location>
</feature>
<dbReference type="EMBL" id="RWIC01000015">
    <property type="protein sequence ID" value="TKC52987.1"/>
    <property type="molecule type" value="Genomic_DNA"/>
</dbReference>
<protein>
    <submittedName>
        <fullName evidence="2">Uncharacterized protein</fullName>
    </submittedName>
</protein>
<sequence>MNKQNNTNANKLKKKKPPRKKKNSQQDLNTPGTRPPGLEEADEQPLPREQGINLDNSGPKLPEFSKRPPALSQSLVPKETPATALQGSVPRPELKANAAIVSRQSSEPKEITEKSKTPSRRNSRTEEPAVASESVENGHHKPSSWPAPAFSPTEDITSAVQSKRRKSK</sequence>
<dbReference type="GO" id="GO:0005667">
    <property type="term" value="C:transcription regulator complex"/>
    <property type="evidence" value="ECO:0007669"/>
    <property type="project" value="TreeGrafter"/>
</dbReference>
<evidence type="ECO:0000256" key="1">
    <source>
        <dbReference type="SAM" id="MobiDB-lite"/>
    </source>
</evidence>
<comment type="caution">
    <text evidence="2">The sequence shown here is derived from an EMBL/GenBank/DDBJ whole genome shotgun (WGS) entry which is preliminary data.</text>
</comment>
<accession>A0A4U1FSW3</accession>
<dbReference type="GO" id="GO:0035097">
    <property type="term" value="C:histone methyltransferase complex"/>
    <property type="evidence" value="ECO:0007669"/>
    <property type="project" value="TreeGrafter"/>
</dbReference>
<feature type="compositionally biased region" description="Low complexity" evidence="1">
    <location>
        <begin position="1"/>
        <end position="10"/>
    </location>
</feature>
<feature type="region of interest" description="Disordered" evidence="1">
    <location>
        <begin position="1"/>
        <end position="168"/>
    </location>
</feature>
<dbReference type="GO" id="GO:0003713">
    <property type="term" value="F:transcription coactivator activity"/>
    <property type="evidence" value="ECO:0007669"/>
    <property type="project" value="InterPro"/>
</dbReference>
<dbReference type="Proteomes" id="UP000308365">
    <property type="component" value="Unassembled WGS sequence"/>
</dbReference>
<organism evidence="2 3">
    <name type="scientific">Monodon monoceros</name>
    <name type="common">Narwhal</name>
    <name type="synonym">Ceratodon monodon</name>
    <dbReference type="NCBI Taxonomy" id="40151"/>
    <lineage>
        <taxon>Eukaryota</taxon>
        <taxon>Metazoa</taxon>
        <taxon>Chordata</taxon>
        <taxon>Craniata</taxon>
        <taxon>Vertebrata</taxon>
        <taxon>Euteleostomi</taxon>
        <taxon>Mammalia</taxon>
        <taxon>Eutheria</taxon>
        <taxon>Laurasiatheria</taxon>
        <taxon>Artiodactyla</taxon>
        <taxon>Whippomorpha</taxon>
        <taxon>Cetacea</taxon>
        <taxon>Odontoceti</taxon>
        <taxon>Monodontidae</taxon>
        <taxon>Monodon</taxon>
    </lineage>
</organism>